<evidence type="ECO:0008006" key="3">
    <source>
        <dbReference type="Google" id="ProtNLM"/>
    </source>
</evidence>
<dbReference type="RefSeq" id="WP_144006214.1">
    <property type="nucleotide sequence ID" value="NZ_FUXK01000010.1"/>
</dbReference>
<dbReference type="AlphaFoldDB" id="A0A1T4NFH5"/>
<dbReference type="EMBL" id="FUXK01000010">
    <property type="protein sequence ID" value="SJZ77875.1"/>
    <property type="molecule type" value="Genomic_DNA"/>
</dbReference>
<dbReference type="Proteomes" id="UP000190065">
    <property type="component" value="Unassembled WGS sequence"/>
</dbReference>
<organism evidence="1 2">
    <name type="scientific">Segatella oulorum</name>
    <dbReference type="NCBI Taxonomy" id="28136"/>
    <lineage>
        <taxon>Bacteria</taxon>
        <taxon>Pseudomonadati</taxon>
        <taxon>Bacteroidota</taxon>
        <taxon>Bacteroidia</taxon>
        <taxon>Bacteroidales</taxon>
        <taxon>Prevotellaceae</taxon>
        <taxon>Segatella</taxon>
    </lineage>
</organism>
<gene>
    <name evidence="1" type="ORF">SAMN02745202_01045</name>
</gene>
<evidence type="ECO:0000313" key="1">
    <source>
        <dbReference type="EMBL" id="SJZ77875.1"/>
    </source>
</evidence>
<proteinExistence type="predicted"/>
<name>A0A1T4NFH5_9BACT</name>
<evidence type="ECO:0000313" key="2">
    <source>
        <dbReference type="Proteomes" id="UP000190065"/>
    </source>
</evidence>
<accession>A0A1T4NFH5</accession>
<reference evidence="1 2" key="1">
    <citation type="submission" date="2017-02" db="EMBL/GenBank/DDBJ databases">
        <authorList>
            <person name="Peterson S.W."/>
        </authorList>
    </citation>
    <scope>NUCLEOTIDE SEQUENCE [LARGE SCALE GENOMIC DNA]</scope>
    <source>
        <strain evidence="1 2">ATCC 43324</strain>
    </source>
</reference>
<protein>
    <recommendedName>
        <fullName evidence="3">Peptidase MA superfamily protein</fullName>
    </recommendedName>
</protein>
<sequence length="507" mass="58826">MRQRFLAFLRPLFVTLAMIPLASLAQQRVIISPFFSDYSVLTDSLPKGWSMSPYIQLGVKVIFPQGTTPAELQQYQFQKPTPFSDILWQFQPVMLQYGTQRWKDLNLFNWNKSPLNLQEHQKVDKKNERFVLSYNAFSARAGAYCDENDVPSFSYIQYEAWESLFPTNAQRADSTTYIFHVNPSLFYLLSDKGEVDLYTTDSITVPPHGQYPSLFFFYKPLYDHKTIQYKRFRISLLEEKNALAAQLHHQISPHKGDKPLKEVASSAPNTPPADSVIYRALAAIDRIAAFPDEKNVHLTIAKTGLNYRATMGEKQHLDTLAYEFSVTLDSAIVMDNAMFYHETLLHELLHFVLDNQEELSKGLTAQERNFFFESFVEYLAKYLYGRYIVHKDWFAHRMIYGKPINSAMLKKARRSIQDTKDVCVGTKNGKESDNTAWVYYQLLPYLLHQLATHSHVDEDAFATAIYRYTTETPHRSLSLKDFFAYLKEQGFRLDRKSKAEISFLLQN</sequence>